<dbReference type="PROSITE" id="PS50071">
    <property type="entry name" value="HOMEOBOX_2"/>
    <property type="match status" value="1"/>
</dbReference>
<keyword evidence="4 6" id="KW-0371">Homeobox</keyword>
<evidence type="ECO:0000256" key="2">
    <source>
        <dbReference type="ARBA" id="ARBA00022473"/>
    </source>
</evidence>
<reference evidence="10 11" key="1">
    <citation type="submission" date="2024-07" db="EMBL/GenBank/DDBJ databases">
        <title>Chromosome-level genome assembly of the water stick insect Ranatra chinensis (Heteroptera: Nepidae).</title>
        <authorList>
            <person name="Liu X."/>
        </authorList>
    </citation>
    <scope>NUCLEOTIDE SEQUENCE [LARGE SCALE GENOMIC DNA]</scope>
    <source>
        <strain evidence="10">Cailab_2021Rc</strain>
        <tissue evidence="10">Muscle</tissue>
    </source>
</reference>
<gene>
    <name evidence="10" type="ORF">AAG570_009510</name>
</gene>
<dbReference type="CDD" id="cd00086">
    <property type="entry name" value="homeodomain"/>
    <property type="match status" value="1"/>
</dbReference>
<keyword evidence="11" id="KW-1185">Reference proteome</keyword>
<dbReference type="PROSITE" id="PS00027">
    <property type="entry name" value="HOMEOBOX_1"/>
    <property type="match status" value="1"/>
</dbReference>
<sequence length="108" mass="12485">MMATAIKLTSTQVKIWFQNRRYKNKRMNQSQSENEERTEVSHPRSAPPMTPPEAIKQDTAQESMAVTGYPSAYHHHQFGPPTPPMDAYPQQRFFAPIESSTEVEWKFS</sequence>
<evidence type="ECO:0000259" key="9">
    <source>
        <dbReference type="PROSITE" id="PS50071"/>
    </source>
</evidence>
<comment type="caution">
    <text evidence="10">The sequence shown here is derived from an EMBL/GenBank/DDBJ whole genome shotgun (WGS) entry which is preliminary data.</text>
</comment>
<keyword evidence="2" id="KW-0217">Developmental protein</keyword>
<feature type="domain" description="Homeobox" evidence="9">
    <location>
        <begin position="1"/>
        <end position="27"/>
    </location>
</feature>
<evidence type="ECO:0000256" key="6">
    <source>
        <dbReference type="PROSITE-ProRule" id="PRU00108"/>
    </source>
</evidence>
<feature type="region of interest" description="Disordered" evidence="8">
    <location>
        <begin position="19"/>
        <end position="89"/>
    </location>
</feature>
<accession>A0ABD0YPA7</accession>
<comment type="subcellular location">
    <subcellularLocation>
        <location evidence="1 6 7">Nucleus</location>
    </subcellularLocation>
</comment>
<evidence type="ECO:0000313" key="11">
    <source>
        <dbReference type="Proteomes" id="UP001558652"/>
    </source>
</evidence>
<dbReference type="AlphaFoldDB" id="A0ABD0YPA7"/>
<evidence type="ECO:0000256" key="8">
    <source>
        <dbReference type="SAM" id="MobiDB-lite"/>
    </source>
</evidence>
<dbReference type="InterPro" id="IPR017970">
    <property type="entry name" value="Homeobox_CS"/>
</dbReference>
<evidence type="ECO:0000256" key="1">
    <source>
        <dbReference type="ARBA" id="ARBA00004123"/>
    </source>
</evidence>
<proteinExistence type="predicted"/>
<dbReference type="GO" id="GO:0006357">
    <property type="term" value="P:regulation of transcription by RNA polymerase II"/>
    <property type="evidence" value="ECO:0007669"/>
    <property type="project" value="UniProtKB-ARBA"/>
</dbReference>
<keyword evidence="5 6" id="KW-0539">Nucleus</keyword>
<evidence type="ECO:0000313" key="10">
    <source>
        <dbReference type="EMBL" id="KAL1137814.1"/>
    </source>
</evidence>
<evidence type="ECO:0000256" key="4">
    <source>
        <dbReference type="ARBA" id="ARBA00023155"/>
    </source>
</evidence>
<dbReference type="PANTHER" id="PTHR24340:SF41">
    <property type="entry name" value="MUSCLE-SPECIFIC HOMEOBOX PROTEIN TINMAN-RELATED"/>
    <property type="match status" value="1"/>
</dbReference>
<evidence type="ECO:0000256" key="7">
    <source>
        <dbReference type="RuleBase" id="RU000682"/>
    </source>
</evidence>
<dbReference type="InterPro" id="IPR001356">
    <property type="entry name" value="HD"/>
</dbReference>
<dbReference type="Proteomes" id="UP001558652">
    <property type="component" value="Unassembled WGS sequence"/>
</dbReference>
<dbReference type="SUPFAM" id="SSF46689">
    <property type="entry name" value="Homeodomain-like"/>
    <property type="match status" value="1"/>
</dbReference>
<dbReference type="PANTHER" id="PTHR24340">
    <property type="entry name" value="HOMEOBOX PROTEIN NKX"/>
    <property type="match status" value="1"/>
</dbReference>
<dbReference type="GO" id="GO:0003677">
    <property type="term" value="F:DNA binding"/>
    <property type="evidence" value="ECO:0007669"/>
    <property type="project" value="UniProtKB-UniRule"/>
</dbReference>
<feature type="DNA-binding region" description="Homeobox" evidence="6">
    <location>
        <begin position="3"/>
        <end position="28"/>
    </location>
</feature>
<name>A0ABD0YPA7_9HEMI</name>
<dbReference type="Pfam" id="PF00046">
    <property type="entry name" value="Homeodomain"/>
    <property type="match status" value="1"/>
</dbReference>
<dbReference type="EMBL" id="JBFDAA010000004">
    <property type="protein sequence ID" value="KAL1137814.1"/>
    <property type="molecule type" value="Genomic_DNA"/>
</dbReference>
<dbReference type="InterPro" id="IPR009057">
    <property type="entry name" value="Homeodomain-like_sf"/>
</dbReference>
<dbReference type="GO" id="GO:0005634">
    <property type="term" value="C:nucleus"/>
    <property type="evidence" value="ECO:0007669"/>
    <property type="project" value="UniProtKB-SubCell"/>
</dbReference>
<organism evidence="10 11">
    <name type="scientific">Ranatra chinensis</name>
    <dbReference type="NCBI Taxonomy" id="642074"/>
    <lineage>
        <taxon>Eukaryota</taxon>
        <taxon>Metazoa</taxon>
        <taxon>Ecdysozoa</taxon>
        <taxon>Arthropoda</taxon>
        <taxon>Hexapoda</taxon>
        <taxon>Insecta</taxon>
        <taxon>Pterygota</taxon>
        <taxon>Neoptera</taxon>
        <taxon>Paraneoptera</taxon>
        <taxon>Hemiptera</taxon>
        <taxon>Heteroptera</taxon>
        <taxon>Panheteroptera</taxon>
        <taxon>Nepomorpha</taxon>
        <taxon>Nepidae</taxon>
        <taxon>Ranatrinae</taxon>
        <taxon>Ranatra</taxon>
    </lineage>
</organism>
<keyword evidence="3 6" id="KW-0238">DNA-binding</keyword>
<dbReference type="InterPro" id="IPR050394">
    <property type="entry name" value="Homeobox_NK-like"/>
</dbReference>
<dbReference type="Gene3D" id="1.10.10.60">
    <property type="entry name" value="Homeodomain-like"/>
    <property type="match status" value="1"/>
</dbReference>
<evidence type="ECO:0000256" key="5">
    <source>
        <dbReference type="ARBA" id="ARBA00023242"/>
    </source>
</evidence>
<evidence type="ECO:0000256" key="3">
    <source>
        <dbReference type="ARBA" id="ARBA00023125"/>
    </source>
</evidence>
<protein>
    <recommendedName>
        <fullName evidence="9">Homeobox domain-containing protein</fullName>
    </recommendedName>
</protein>